<evidence type="ECO:0000259" key="1">
    <source>
        <dbReference type="PROSITE" id="PS51352"/>
    </source>
</evidence>
<comment type="caution">
    <text evidence="2">The sequence shown here is derived from an EMBL/GenBank/DDBJ whole genome shotgun (WGS) entry which is preliminary data.</text>
</comment>
<dbReference type="Pfam" id="PF00085">
    <property type="entry name" value="Thioredoxin"/>
    <property type="match status" value="1"/>
</dbReference>
<gene>
    <name evidence="2" type="ORF">RG963_13295</name>
</gene>
<dbReference type="Gene3D" id="3.40.30.10">
    <property type="entry name" value="Glutaredoxin"/>
    <property type="match status" value="1"/>
</dbReference>
<proteinExistence type="predicted"/>
<dbReference type="EMBL" id="JAVKPK010000065">
    <property type="protein sequence ID" value="MDR7666736.1"/>
    <property type="molecule type" value="Genomic_DNA"/>
</dbReference>
<dbReference type="PROSITE" id="PS51352">
    <property type="entry name" value="THIOREDOXIN_2"/>
    <property type="match status" value="1"/>
</dbReference>
<dbReference type="InterPro" id="IPR036249">
    <property type="entry name" value="Thioredoxin-like_sf"/>
</dbReference>
<accession>A0ABU2D423</accession>
<name>A0ABU2D423_9EURY</name>
<keyword evidence="3" id="KW-1185">Reference proteome</keyword>
<dbReference type="RefSeq" id="WP_310576766.1">
    <property type="nucleotide sequence ID" value="NZ_JAVKPK010000065.1"/>
</dbReference>
<feature type="domain" description="Thioredoxin" evidence="1">
    <location>
        <begin position="18"/>
        <end position="145"/>
    </location>
</feature>
<reference evidence="3" key="1">
    <citation type="submission" date="2023-07" db="EMBL/GenBank/DDBJ databases">
        <title>Whole-genome sequencing of a new Methanosarcina sp. Z-7115.</title>
        <authorList>
            <person name="Zhilina T.N."/>
            <person name="Merkel A.Y."/>
        </authorList>
    </citation>
    <scope>NUCLEOTIDE SEQUENCE [LARGE SCALE GENOMIC DNA]</scope>
    <source>
        <strain evidence="3">Z-7115</strain>
    </source>
</reference>
<feature type="non-terminal residue" evidence="2">
    <location>
        <position position="1"/>
    </location>
</feature>
<protein>
    <submittedName>
        <fullName evidence="2">Thioredoxin family protein</fullName>
    </submittedName>
</protein>
<dbReference type="InterPro" id="IPR013766">
    <property type="entry name" value="Thioredoxin_domain"/>
</dbReference>
<dbReference type="PANTHER" id="PTHR45663">
    <property type="entry name" value="GEO12009P1"/>
    <property type="match status" value="1"/>
</dbReference>
<sequence length="166" mass="18494">FSGSNFEEVNADVHTLIAPLNEKYPVNNSESTLEKGVVVEMTELGQINTSLDGSPVFLIIGAEWCQACQSMKPILNELATEYRGKATVIFININKNTQLATYFGIEYIPDSSVIVGIENGKYVYMQEDGNVTTDRLQARIVGVRDKGVFERVLNFALLHEEKNKSE</sequence>
<dbReference type="CDD" id="cd02947">
    <property type="entry name" value="TRX_family"/>
    <property type="match status" value="1"/>
</dbReference>
<organism evidence="2 3">
    <name type="scientific">Methanosarcina baikalica</name>
    <dbReference type="NCBI Taxonomy" id="3073890"/>
    <lineage>
        <taxon>Archaea</taxon>
        <taxon>Methanobacteriati</taxon>
        <taxon>Methanobacteriota</taxon>
        <taxon>Stenosarchaea group</taxon>
        <taxon>Methanomicrobia</taxon>
        <taxon>Methanosarcinales</taxon>
        <taxon>Methanosarcinaceae</taxon>
        <taxon>Methanosarcina</taxon>
    </lineage>
</organism>
<dbReference type="Proteomes" id="UP001246244">
    <property type="component" value="Unassembled WGS sequence"/>
</dbReference>
<dbReference type="PANTHER" id="PTHR45663:SF11">
    <property type="entry name" value="GEO12009P1"/>
    <property type="match status" value="1"/>
</dbReference>
<dbReference type="SUPFAM" id="SSF52833">
    <property type="entry name" value="Thioredoxin-like"/>
    <property type="match status" value="1"/>
</dbReference>
<evidence type="ECO:0000313" key="2">
    <source>
        <dbReference type="EMBL" id="MDR7666736.1"/>
    </source>
</evidence>
<evidence type="ECO:0000313" key="3">
    <source>
        <dbReference type="Proteomes" id="UP001246244"/>
    </source>
</evidence>